<evidence type="ECO:0000313" key="2">
    <source>
        <dbReference type="EMBL" id="PWE52131.1"/>
    </source>
</evidence>
<evidence type="ECO:0000313" key="3">
    <source>
        <dbReference type="Proteomes" id="UP000245252"/>
    </source>
</evidence>
<proteinExistence type="predicted"/>
<keyword evidence="2" id="KW-0675">Receptor</keyword>
<feature type="domain" description="TIR" evidence="1">
    <location>
        <begin position="1"/>
        <end position="133"/>
    </location>
</feature>
<dbReference type="PROSITE" id="PS50104">
    <property type="entry name" value="TIR"/>
    <property type="match status" value="1"/>
</dbReference>
<dbReference type="Gene3D" id="3.40.50.10140">
    <property type="entry name" value="Toll/interleukin-1 receptor homology (TIR) domain"/>
    <property type="match status" value="1"/>
</dbReference>
<dbReference type="InterPro" id="IPR035897">
    <property type="entry name" value="Toll_tir_struct_dom_sf"/>
</dbReference>
<dbReference type="RefSeq" id="WP_109462413.1">
    <property type="nucleotide sequence ID" value="NZ_QFBC01000035.1"/>
</dbReference>
<dbReference type="EMBL" id="QFBC01000035">
    <property type="protein sequence ID" value="PWE52131.1"/>
    <property type="molecule type" value="Genomic_DNA"/>
</dbReference>
<dbReference type="InterPro" id="IPR000157">
    <property type="entry name" value="TIR_dom"/>
</dbReference>
<dbReference type="SMART" id="SM00255">
    <property type="entry name" value="TIR"/>
    <property type="match status" value="1"/>
</dbReference>
<dbReference type="Proteomes" id="UP000245252">
    <property type="component" value="Unassembled WGS sequence"/>
</dbReference>
<dbReference type="AlphaFoldDB" id="A0A2U2DFW6"/>
<dbReference type="OrthoDB" id="1426235at2"/>
<protein>
    <submittedName>
        <fullName evidence="2">Toll/interleukin-1 receptor domain-containing protein</fullName>
    </submittedName>
</protein>
<organism evidence="2 3">
    <name type="scientific">Metarhizobium album</name>
    <dbReference type="NCBI Taxonomy" id="2182425"/>
    <lineage>
        <taxon>Bacteria</taxon>
        <taxon>Pseudomonadati</taxon>
        <taxon>Pseudomonadota</taxon>
        <taxon>Alphaproteobacteria</taxon>
        <taxon>Hyphomicrobiales</taxon>
        <taxon>Rhizobiaceae</taxon>
        <taxon>Metarhizobium</taxon>
    </lineage>
</organism>
<dbReference type="Pfam" id="PF13676">
    <property type="entry name" value="TIR_2"/>
    <property type="match status" value="1"/>
</dbReference>
<dbReference type="GO" id="GO:0007165">
    <property type="term" value="P:signal transduction"/>
    <property type="evidence" value="ECO:0007669"/>
    <property type="project" value="InterPro"/>
</dbReference>
<comment type="caution">
    <text evidence="2">The sequence shown here is derived from an EMBL/GenBank/DDBJ whole genome shotgun (WGS) entry which is preliminary data.</text>
</comment>
<gene>
    <name evidence="2" type="ORF">DEM27_32700</name>
</gene>
<sequence>MALNAFISYSHADEKYLERLHKHMALLQRERAIETWTDHQIVPGGKLDGAVAQALERSDVFIALVSPDYLASNYCYDKEFEVALRMAESGKLHILPVIVEPCDWLSSPFSQFLALPKDGKPISEWTNSNVAYLDVISGVRRLVSTGTAQTAGTDKGATSPASSGRRIKIKQEFDSIQKGEFTDQAFGVISDYFRNSCDEINGIEDLRAKFHQMNEGSFTCTVVNRGIKGGREAHITVHNGKGGRHHFGDINYVFEAHAGTNTSNGAISVAADDYNMYLTLGFGSMMGRDDSKLDAPQAAEALWLEFTGQAGIEYD</sequence>
<accession>A0A2U2DFW6</accession>
<evidence type="ECO:0000259" key="1">
    <source>
        <dbReference type="PROSITE" id="PS50104"/>
    </source>
</evidence>
<name>A0A2U2DFW6_9HYPH</name>
<reference evidence="2 3" key="1">
    <citation type="submission" date="2018-05" db="EMBL/GenBank/DDBJ databases">
        <title>The draft genome of strain NS-104.</title>
        <authorList>
            <person name="Hang P."/>
            <person name="Jiang J."/>
        </authorList>
    </citation>
    <scope>NUCLEOTIDE SEQUENCE [LARGE SCALE GENOMIC DNA]</scope>
    <source>
        <strain evidence="2 3">NS-104</strain>
    </source>
</reference>
<keyword evidence="3" id="KW-1185">Reference proteome</keyword>
<dbReference type="SUPFAM" id="SSF52200">
    <property type="entry name" value="Toll/Interleukin receptor TIR domain"/>
    <property type="match status" value="1"/>
</dbReference>